<dbReference type="PROSITE" id="PS51253">
    <property type="entry name" value="HTH_CENPB"/>
    <property type="match status" value="1"/>
</dbReference>
<proteinExistence type="predicted"/>
<evidence type="ECO:0000256" key="1">
    <source>
        <dbReference type="ARBA" id="ARBA00023125"/>
    </source>
</evidence>
<feature type="non-terminal residue" evidence="4">
    <location>
        <position position="583"/>
    </location>
</feature>
<keyword evidence="1" id="KW-0238">DNA-binding</keyword>
<dbReference type="EMBL" id="JAAFOW010000335">
    <property type="protein sequence ID" value="KAF5266817.1"/>
    <property type="molecule type" value="Genomic_DNA"/>
</dbReference>
<name>A0A8H5AKN5_FUSOX</name>
<reference evidence="4" key="1">
    <citation type="submission" date="2020-02" db="EMBL/GenBank/DDBJ databases">
        <title>Identification and distribution of gene clusters putatively required for synthesis of sphingolipid metabolism inhibitors in phylogenetically diverse species of the filamentous fungus Fusarium.</title>
        <authorList>
            <person name="Kim H.-S."/>
            <person name="Busman M."/>
            <person name="Brown D.W."/>
            <person name="Divon H."/>
            <person name="Uhlig S."/>
            <person name="Proctor R.H."/>
        </authorList>
    </citation>
    <scope>NUCLEOTIDE SEQUENCE [LARGE SCALE GENOMIC DNA]</scope>
    <source>
        <strain evidence="4">NRRL 39464</strain>
    </source>
</reference>
<feature type="domain" description="HTH CENPB-type" evidence="3">
    <location>
        <begin position="66"/>
        <end position="137"/>
    </location>
</feature>
<dbReference type="Proteomes" id="UP000558688">
    <property type="component" value="Unassembled WGS sequence"/>
</dbReference>
<feature type="compositionally biased region" description="Polar residues" evidence="2">
    <location>
        <begin position="567"/>
        <end position="583"/>
    </location>
</feature>
<evidence type="ECO:0000313" key="5">
    <source>
        <dbReference type="Proteomes" id="UP000558688"/>
    </source>
</evidence>
<feature type="region of interest" description="Disordered" evidence="2">
    <location>
        <begin position="560"/>
        <end position="583"/>
    </location>
</feature>
<dbReference type="Pfam" id="PF03221">
    <property type="entry name" value="HTH_Tnp_Tc5"/>
    <property type="match status" value="1"/>
</dbReference>
<feature type="region of interest" description="Disordered" evidence="2">
    <location>
        <begin position="15"/>
        <end position="43"/>
    </location>
</feature>
<evidence type="ECO:0000259" key="3">
    <source>
        <dbReference type="PROSITE" id="PS51253"/>
    </source>
</evidence>
<evidence type="ECO:0000313" key="4">
    <source>
        <dbReference type="EMBL" id="KAF5266817.1"/>
    </source>
</evidence>
<evidence type="ECO:0000256" key="2">
    <source>
        <dbReference type="SAM" id="MobiDB-lite"/>
    </source>
</evidence>
<protein>
    <recommendedName>
        <fullName evidence="3">HTH CENPB-type domain-containing protein</fullName>
    </recommendedName>
</protein>
<dbReference type="AlphaFoldDB" id="A0A8H5AKN5"/>
<accession>A0A8H5AKN5</accession>
<dbReference type="InterPro" id="IPR006600">
    <property type="entry name" value="HTH_CenpB_DNA-bd_dom"/>
</dbReference>
<sequence length="583" mass="66575">MNANNLRAAREVIRSRASFANRPQRASSAGKTKPLSIRAATTKYKASSRSAVDRLAKQLENPDSVRPAGRPRSLTDEEEEAIVAFVIWMEKSGFPASKPEIEDAANTLRRRRDPEAKPVGHSWYRRFCKDHPELQKTFFKAVEKSRESWEAGGTTDLKNWFEQLAETFRTFRTGASECWNADQAGIRAGCLRERVQCLVVCTKRKTRAQALDPLNRETATLIGTGNAAGDTTPPWVIFRTLPTLDYAYVDASPQMRFSKSETAFSNGEITVEWAQDFSRQSWAKSATVRRRGLRFEEWFGCDEFLRDPVRMYVQNDVPPVSHDDIDGVFRLLILDGFSGHGIFAFKEYSSDCGRGNEIIDAGFTSKNIISGFEKSGLFPPNANPGVTYLLKQQMRAKKAVDPAFSSLLPSETRFQRASDTAKQVVEKYRNILSSPTPAGLCEVSKVVTEAWLLEETVTMYVADRRKRIEKRYHEKKRGKRGKPVGHFAHNTSLQELRDQQEEFLADTQEKEYRRQIRATRSILLRQIEKLKAEWREDKEVIINGATKKLQFKKWLKHTGKDKEHLSMDTQRSQMTQLLNEKTD</sequence>
<organism evidence="4 5">
    <name type="scientific">Fusarium oxysporum</name>
    <name type="common">Fusarium vascular wilt</name>
    <dbReference type="NCBI Taxonomy" id="5507"/>
    <lineage>
        <taxon>Eukaryota</taxon>
        <taxon>Fungi</taxon>
        <taxon>Dikarya</taxon>
        <taxon>Ascomycota</taxon>
        <taxon>Pezizomycotina</taxon>
        <taxon>Sordariomycetes</taxon>
        <taxon>Hypocreomycetidae</taxon>
        <taxon>Hypocreales</taxon>
        <taxon>Nectriaceae</taxon>
        <taxon>Fusarium</taxon>
        <taxon>Fusarium oxysporum species complex</taxon>
    </lineage>
</organism>
<dbReference type="GO" id="GO:0003677">
    <property type="term" value="F:DNA binding"/>
    <property type="evidence" value="ECO:0007669"/>
    <property type="project" value="UniProtKB-KW"/>
</dbReference>
<gene>
    <name evidence="4" type="ORF">FOXYS1_2335</name>
</gene>
<comment type="caution">
    <text evidence="4">The sequence shown here is derived from an EMBL/GenBank/DDBJ whole genome shotgun (WGS) entry which is preliminary data.</text>
</comment>